<dbReference type="RefSeq" id="WP_023353315.1">
    <property type="nucleotide sequence ID" value="NZ_KI535366.1"/>
</dbReference>
<keyword evidence="2" id="KW-1185">Reference proteome</keyword>
<evidence type="ECO:0000313" key="1">
    <source>
        <dbReference type="EMBL" id="ESL04066.1"/>
    </source>
</evidence>
<organism evidence="1 2">
    <name type="scientific">Catonella morbi ATCC 51271</name>
    <dbReference type="NCBI Taxonomy" id="592026"/>
    <lineage>
        <taxon>Bacteria</taxon>
        <taxon>Bacillati</taxon>
        <taxon>Bacillota</taxon>
        <taxon>Clostridia</taxon>
        <taxon>Lachnospirales</taxon>
        <taxon>Lachnospiraceae</taxon>
        <taxon>Catonella</taxon>
    </lineage>
</organism>
<sequence>MGKVIICSGKLAVNPYIVEETEKKLYSVEEICHYVSTNIYSIDLEFFSPELIRFIREELELPEVANKLNNLITGNYSINDVITALFCGCDLYSKEEILEKIELVKSLANMPAWERRAYIGYKKLEEKKYLIALKYFRATLKEENIAEKDYGIILKAVGICLVHVSSFKEAADYFYKSYKYTHNPKVLELAVLALRLGSHGKEFTEKVSEFTKDETVIAEADKVWKEAEKQALNGESVRNIENIFEKLKTYKVTEGYKEIDKKLEEFKAEYREGAWNGLIS</sequence>
<dbReference type="OrthoDB" id="1895216at2"/>
<protein>
    <recommendedName>
        <fullName evidence="3">Tetratricopeptide repeat protein</fullName>
    </recommendedName>
</protein>
<dbReference type="eggNOG" id="ENOG5031XPQ">
    <property type="taxonomic scope" value="Bacteria"/>
</dbReference>
<dbReference type="HOGENOM" id="CLU_085956_0_0_9"/>
<dbReference type="STRING" id="592026.GCWU0000282_000412"/>
<gene>
    <name evidence="1" type="ORF">GCWU0000282_000412</name>
</gene>
<proteinExistence type="predicted"/>
<accession>V2Y8T5</accession>
<dbReference type="AlphaFoldDB" id="V2Y8T5"/>
<reference evidence="1 2" key="1">
    <citation type="submission" date="2013-06" db="EMBL/GenBank/DDBJ databases">
        <authorList>
            <person name="Weinstock G."/>
            <person name="Sodergren E."/>
            <person name="Clifton S."/>
            <person name="Fulton L."/>
            <person name="Fulton B."/>
            <person name="Courtney L."/>
            <person name="Fronick C."/>
            <person name="Harrison M."/>
            <person name="Strong C."/>
            <person name="Farmer C."/>
            <person name="Delahaunty K."/>
            <person name="Markovic C."/>
            <person name="Hall O."/>
            <person name="Minx P."/>
            <person name="Tomlinson C."/>
            <person name="Mitreva M."/>
            <person name="Nelson J."/>
            <person name="Hou S."/>
            <person name="Wollam A."/>
            <person name="Pepin K.H."/>
            <person name="Johnson M."/>
            <person name="Bhonagiri V."/>
            <person name="Nash W.E."/>
            <person name="Warren W."/>
            <person name="Chinwalla A."/>
            <person name="Mardis E.R."/>
            <person name="Wilson R.K."/>
        </authorList>
    </citation>
    <scope>NUCLEOTIDE SEQUENCE [LARGE SCALE GENOMIC DNA]</scope>
    <source>
        <strain evidence="1 2">ATCC 51271</strain>
    </source>
</reference>
<evidence type="ECO:0000313" key="2">
    <source>
        <dbReference type="Proteomes" id="UP000018227"/>
    </source>
</evidence>
<comment type="caution">
    <text evidence="1">The sequence shown here is derived from an EMBL/GenBank/DDBJ whole genome shotgun (WGS) entry which is preliminary data.</text>
</comment>
<evidence type="ECO:0008006" key="3">
    <source>
        <dbReference type="Google" id="ProtNLM"/>
    </source>
</evidence>
<name>V2Y8T5_9FIRM</name>
<dbReference type="EMBL" id="ACIL03000005">
    <property type="protein sequence ID" value="ESL04066.1"/>
    <property type="molecule type" value="Genomic_DNA"/>
</dbReference>
<dbReference type="Proteomes" id="UP000018227">
    <property type="component" value="Unassembled WGS sequence"/>
</dbReference>